<name>A0A8H4QFI1_9AGAR</name>
<feature type="transmembrane region" description="Helical" evidence="2">
    <location>
        <begin position="33"/>
        <end position="55"/>
    </location>
</feature>
<dbReference type="Proteomes" id="UP000521872">
    <property type="component" value="Unassembled WGS sequence"/>
</dbReference>
<feature type="transmembrane region" description="Helical" evidence="2">
    <location>
        <begin position="167"/>
        <end position="188"/>
    </location>
</feature>
<protein>
    <submittedName>
        <fullName evidence="3">Uncharacterized protein</fullName>
    </submittedName>
</protein>
<evidence type="ECO:0000313" key="4">
    <source>
        <dbReference type="Proteomes" id="UP000521872"/>
    </source>
</evidence>
<dbReference type="AlphaFoldDB" id="A0A8H4QFI1"/>
<feature type="transmembrane region" description="Helical" evidence="2">
    <location>
        <begin position="6"/>
        <end position="21"/>
    </location>
</feature>
<feature type="transmembrane region" description="Helical" evidence="2">
    <location>
        <begin position="234"/>
        <end position="254"/>
    </location>
</feature>
<comment type="caution">
    <text evidence="3">The sequence shown here is derived from an EMBL/GenBank/DDBJ whole genome shotgun (WGS) entry which is preliminary data.</text>
</comment>
<keyword evidence="2" id="KW-0472">Membrane</keyword>
<feature type="compositionally biased region" description="Polar residues" evidence="1">
    <location>
        <begin position="303"/>
        <end position="317"/>
    </location>
</feature>
<gene>
    <name evidence="3" type="ORF">D9613_010232</name>
</gene>
<feature type="transmembrane region" description="Helical" evidence="2">
    <location>
        <begin position="200"/>
        <end position="222"/>
    </location>
</feature>
<proteinExistence type="predicted"/>
<dbReference type="EMBL" id="JAACJL010000059">
    <property type="protein sequence ID" value="KAF4610190.1"/>
    <property type="molecule type" value="Genomic_DNA"/>
</dbReference>
<accession>A0A8H4QFI1</accession>
<feature type="transmembrane region" description="Helical" evidence="2">
    <location>
        <begin position="120"/>
        <end position="139"/>
    </location>
</feature>
<sequence length="324" mass="35506">MAQFLFGIYTGLFPATIYLCVHKENRTRSGARIVIGSLTALYVVTAIQISVTWLYTNIVLCTDGGTRADTFIESVTGDLPLNTAERVIVDVTALIVFLFADGLLVWRCVHACGRSLRKSFLPIALFAVETGLVLTTMVYECLLDARPDFDTEKTFHVANRLQAATRVSVAATSVVSTVVICLQIWRLTTRRSRSWIHYRTIIRALIESSAIYSVTILFVAILDFTIAQDLESSFTVVLIANIVVTCTQIISGLAPTLMIGRLFLPSNQEDTKDSSVRLPSELIDGVSHAVDSDMGNGEHDLEMQQNGSVTGVTQEATGSEEIMS</sequence>
<organism evidence="3 4">
    <name type="scientific">Agrocybe pediades</name>
    <dbReference type="NCBI Taxonomy" id="84607"/>
    <lineage>
        <taxon>Eukaryota</taxon>
        <taxon>Fungi</taxon>
        <taxon>Dikarya</taxon>
        <taxon>Basidiomycota</taxon>
        <taxon>Agaricomycotina</taxon>
        <taxon>Agaricomycetes</taxon>
        <taxon>Agaricomycetidae</taxon>
        <taxon>Agaricales</taxon>
        <taxon>Agaricineae</taxon>
        <taxon>Strophariaceae</taxon>
        <taxon>Agrocybe</taxon>
    </lineage>
</organism>
<feature type="region of interest" description="Disordered" evidence="1">
    <location>
        <begin position="294"/>
        <end position="324"/>
    </location>
</feature>
<evidence type="ECO:0000256" key="1">
    <source>
        <dbReference type="SAM" id="MobiDB-lite"/>
    </source>
</evidence>
<keyword evidence="2" id="KW-1133">Transmembrane helix</keyword>
<keyword evidence="2" id="KW-0812">Transmembrane</keyword>
<evidence type="ECO:0000256" key="2">
    <source>
        <dbReference type="SAM" id="Phobius"/>
    </source>
</evidence>
<keyword evidence="4" id="KW-1185">Reference proteome</keyword>
<evidence type="ECO:0000313" key="3">
    <source>
        <dbReference type="EMBL" id="KAF4610190.1"/>
    </source>
</evidence>
<reference evidence="3 4" key="1">
    <citation type="submission" date="2019-12" db="EMBL/GenBank/DDBJ databases">
        <authorList>
            <person name="Floudas D."/>
            <person name="Bentzer J."/>
            <person name="Ahren D."/>
            <person name="Johansson T."/>
            <person name="Persson P."/>
            <person name="Tunlid A."/>
        </authorList>
    </citation>
    <scope>NUCLEOTIDE SEQUENCE [LARGE SCALE GENOMIC DNA]</scope>
    <source>
        <strain evidence="3 4">CBS 102.39</strain>
    </source>
</reference>
<feature type="transmembrane region" description="Helical" evidence="2">
    <location>
        <begin position="87"/>
        <end position="108"/>
    </location>
</feature>